<comment type="subcellular location">
    <subcellularLocation>
        <location evidence="1">Membrane</location>
        <topology evidence="1">Multi-pass membrane protein</topology>
    </subcellularLocation>
</comment>
<evidence type="ECO:0000256" key="5">
    <source>
        <dbReference type="SAM" id="Phobius"/>
    </source>
</evidence>
<dbReference type="Proteomes" id="UP000248790">
    <property type="component" value="Unassembled WGS sequence"/>
</dbReference>
<feature type="transmembrane region" description="Helical" evidence="5">
    <location>
        <begin position="135"/>
        <end position="156"/>
    </location>
</feature>
<dbReference type="InterPro" id="IPR020846">
    <property type="entry name" value="MFS_dom"/>
</dbReference>
<feature type="transmembrane region" description="Helical" evidence="5">
    <location>
        <begin position="363"/>
        <end position="381"/>
    </location>
</feature>
<evidence type="ECO:0000256" key="4">
    <source>
        <dbReference type="ARBA" id="ARBA00023136"/>
    </source>
</evidence>
<dbReference type="AlphaFoldDB" id="A0A327WMA8"/>
<organism evidence="7 8">
    <name type="scientific">Larkinella arboricola</name>
    <dbReference type="NCBI Taxonomy" id="643671"/>
    <lineage>
        <taxon>Bacteria</taxon>
        <taxon>Pseudomonadati</taxon>
        <taxon>Bacteroidota</taxon>
        <taxon>Cytophagia</taxon>
        <taxon>Cytophagales</taxon>
        <taxon>Spirosomataceae</taxon>
        <taxon>Larkinella</taxon>
    </lineage>
</organism>
<feature type="transmembrane region" description="Helical" evidence="5">
    <location>
        <begin position="272"/>
        <end position="293"/>
    </location>
</feature>
<evidence type="ECO:0000256" key="1">
    <source>
        <dbReference type="ARBA" id="ARBA00004141"/>
    </source>
</evidence>
<dbReference type="InterPro" id="IPR011701">
    <property type="entry name" value="MFS"/>
</dbReference>
<keyword evidence="4 5" id="KW-0472">Membrane</keyword>
<name>A0A327WMA8_LARAB</name>
<dbReference type="EMBL" id="QLMC01000007">
    <property type="protein sequence ID" value="RAJ92551.1"/>
    <property type="molecule type" value="Genomic_DNA"/>
</dbReference>
<evidence type="ECO:0000313" key="7">
    <source>
        <dbReference type="EMBL" id="RAJ92551.1"/>
    </source>
</evidence>
<dbReference type="CDD" id="cd17319">
    <property type="entry name" value="MFS_ExuT_GudP_like"/>
    <property type="match status" value="1"/>
</dbReference>
<dbReference type="PROSITE" id="PS50850">
    <property type="entry name" value="MFS"/>
    <property type="match status" value="1"/>
</dbReference>
<reference evidence="7 8" key="1">
    <citation type="submission" date="2018-06" db="EMBL/GenBank/DDBJ databases">
        <title>Genomic Encyclopedia of Archaeal and Bacterial Type Strains, Phase II (KMG-II): from individual species to whole genera.</title>
        <authorList>
            <person name="Goeker M."/>
        </authorList>
    </citation>
    <scope>NUCLEOTIDE SEQUENCE [LARGE SCALE GENOMIC DNA]</scope>
    <source>
        <strain evidence="7 8">DSM 21851</strain>
    </source>
</reference>
<dbReference type="Pfam" id="PF07690">
    <property type="entry name" value="MFS_1"/>
    <property type="match status" value="1"/>
</dbReference>
<dbReference type="RefSeq" id="WP_111630893.1">
    <property type="nucleotide sequence ID" value="NZ_QLMC01000007.1"/>
</dbReference>
<feature type="transmembrane region" description="Helical" evidence="5">
    <location>
        <begin position="305"/>
        <end position="323"/>
    </location>
</feature>
<dbReference type="OrthoDB" id="9781156at2"/>
<dbReference type="PIRSF" id="PIRSF002808">
    <property type="entry name" value="Hexose_phosphate_transp"/>
    <property type="match status" value="1"/>
</dbReference>
<dbReference type="PANTHER" id="PTHR11662:SF285">
    <property type="entry name" value="HEXURONATE TRANSPORTER"/>
    <property type="match status" value="1"/>
</dbReference>
<keyword evidence="3 5" id="KW-1133">Transmembrane helix</keyword>
<proteinExistence type="predicted"/>
<dbReference type="InterPro" id="IPR036259">
    <property type="entry name" value="MFS_trans_sf"/>
</dbReference>
<accession>A0A327WMA8</accession>
<feature type="transmembrane region" description="Helical" evidence="5">
    <location>
        <begin position="168"/>
        <end position="187"/>
    </location>
</feature>
<keyword evidence="2 5" id="KW-0812">Transmembrane</keyword>
<dbReference type="PANTHER" id="PTHR11662">
    <property type="entry name" value="SOLUTE CARRIER FAMILY 17"/>
    <property type="match status" value="1"/>
</dbReference>
<dbReference type="Gene3D" id="1.20.1250.20">
    <property type="entry name" value="MFS general substrate transporter like domains"/>
    <property type="match status" value="2"/>
</dbReference>
<keyword evidence="8" id="KW-1185">Reference proteome</keyword>
<dbReference type="SUPFAM" id="SSF103473">
    <property type="entry name" value="MFS general substrate transporter"/>
    <property type="match status" value="1"/>
</dbReference>
<feature type="domain" description="Major facilitator superfamily (MFS) profile" evidence="6">
    <location>
        <begin position="13"/>
        <end position="425"/>
    </location>
</feature>
<dbReference type="GO" id="GO:0016020">
    <property type="term" value="C:membrane"/>
    <property type="evidence" value="ECO:0007669"/>
    <property type="project" value="UniProtKB-SubCell"/>
</dbReference>
<evidence type="ECO:0000259" key="6">
    <source>
        <dbReference type="PROSITE" id="PS50850"/>
    </source>
</evidence>
<evidence type="ECO:0000256" key="2">
    <source>
        <dbReference type="ARBA" id="ARBA00022692"/>
    </source>
</evidence>
<dbReference type="InterPro" id="IPR000849">
    <property type="entry name" value="Sugar_P_transporter"/>
</dbReference>
<sequence>MSTFKFTYYRWFIVALVFIATTINYLDRQIIGLLKPILEKEFNWSETDYAQIVMAFTAAYAIGLALSGWMIDKTGTKLGYAITIVFWSVAGMLHAVARSASGFALARLGLGLGEAGNFPAAVKTVAEWFPKKERALATGLFNSGTSVGVVVALMLVPWILRNYGWQEVFWITGALGFVWLIFWLIFYDIPAKQKRLSAEEFALITNGQDESERESERISINWFKLFTLPQTWACITGKAFIDPIFWFFLFWLPSYFSTTYALDLKQFSPELMIIYTATTVGSIGGGYLSSMLIKRGWPTLKARKTVLIVFAILEVSIILAQFATNVWMVVALISLAVAVHQAWATNVFTIASDLFPKQVVSSVVGIAGMAGAVGGIFFPMLVGKLLDSYKAAGNLAGGYNLLFTICGFTYLTVWVIIHLLTRKSKTVELHQLL</sequence>
<feature type="transmembrane region" description="Helical" evidence="5">
    <location>
        <begin position="329"/>
        <end position="351"/>
    </location>
</feature>
<comment type="caution">
    <text evidence="7">The sequence shown here is derived from an EMBL/GenBank/DDBJ whole genome shotgun (WGS) entry which is preliminary data.</text>
</comment>
<gene>
    <name evidence="7" type="ORF">LX87_04881</name>
</gene>
<feature type="transmembrane region" description="Helical" evidence="5">
    <location>
        <begin position="47"/>
        <end position="66"/>
    </location>
</feature>
<feature type="transmembrane region" description="Helical" evidence="5">
    <location>
        <begin position="401"/>
        <end position="420"/>
    </location>
</feature>
<protein>
    <submittedName>
        <fullName evidence="7">ACS family hexuronate transporter-like MFS transporter</fullName>
    </submittedName>
</protein>
<evidence type="ECO:0000256" key="3">
    <source>
        <dbReference type="ARBA" id="ARBA00022989"/>
    </source>
</evidence>
<dbReference type="GO" id="GO:0015134">
    <property type="term" value="F:hexuronate transmembrane transporter activity"/>
    <property type="evidence" value="ECO:0007669"/>
    <property type="project" value="TreeGrafter"/>
</dbReference>
<evidence type="ECO:0000313" key="8">
    <source>
        <dbReference type="Proteomes" id="UP000248790"/>
    </source>
</evidence>
<feature type="transmembrane region" description="Helical" evidence="5">
    <location>
        <begin position="78"/>
        <end position="97"/>
    </location>
</feature>
<dbReference type="InterPro" id="IPR050382">
    <property type="entry name" value="MFS_Na/Anion_cotransporter"/>
</dbReference>
<feature type="transmembrane region" description="Helical" evidence="5">
    <location>
        <begin position="6"/>
        <end position="26"/>
    </location>
</feature>